<protein>
    <submittedName>
        <fullName evidence="1">Uncharacterized protein</fullName>
    </submittedName>
</protein>
<dbReference type="AlphaFoldDB" id="A0A444WBT8"/>
<accession>A0A444WBT8</accession>
<comment type="caution">
    <text evidence="1">The sequence shown here is derived from an EMBL/GenBank/DDBJ whole genome shotgun (WGS) entry which is preliminary data.</text>
</comment>
<reference evidence="1 2" key="1">
    <citation type="submission" date="2014-12" db="EMBL/GenBank/DDBJ databases">
        <title>Genome sequence of Flavobacterium beibuense RSKm HC5.</title>
        <authorList>
            <person name="Kim J.F."/>
            <person name="Song J.Y."/>
            <person name="Kwak M.-J."/>
            <person name="Lee S.-W."/>
        </authorList>
    </citation>
    <scope>NUCLEOTIDE SEQUENCE [LARGE SCALE GENOMIC DNA]</scope>
    <source>
        <strain evidence="1 2">RSKm HC5</strain>
    </source>
</reference>
<dbReference type="Proteomes" id="UP000289775">
    <property type="component" value="Unassembled WGS sequence"/>
</dbReference>
<organism evidence="1 2">
    <name type="scientific">Flavobacterium beibuense</name>
    <dbReference type="NCBI Taxonomy" id="657326"/>
    <lineage>
        <taxon>Bacteria</taxon>
        <taxon>Pseudomonadati</taxon>
        <taxon>Bacteroidota</taxon>
        <taxon>Flavobacteriia</taxon>
        <taxon>Flavobacteriales</taxon>
        <taxon>Flavobacteriaceae</taxon>
        <taxon>Flavobacterium</taxon>
    </lineage>
</organism>
<evidence type="ECO:0000313" key="2">
    <source>
        <dbReference type="Proteomes" id="UP000289775"/>
    </source>
</evidence>
<dbReference type="RefSeq" id="WP_129750760.1">
    <property type="nucleotide sequence ID" value="NZ_JUIW01000005.1"/>
</dbReference>
<proteinExistence type="predicted"/>
<dbReference type="EMBL" id="JUIW01000005">
    <property type="protein sequence ID" value="RYJ43282.1"/>
    <property type="molecule type" value="Genomic_DNA"/>
</dbReference>
<name>A0A444WBT8_9FLAO</name>
<dbReference type="OrthoDB" id="982601at2"/>
<evidence type="ECO:0000313" key="1">
    <source>
        <dbReference type="EMBL" id="RYJ43282.1"/>
    </source>
</evidence>
<sequence length="146" mass="17259">MALWQISFFIIPKDEFESHIQLYKNEDGLFDNTDYWKENVDPLIFKSLDVFLPKVKSWSDNIIQYGTLDSNVFEIRIEDNLIESVSFRINFTSDYEGVLREIIRLCIINSLVILTADLKLMPLNFEIINTYVQQSPQVFKYNSFLN</sequence>
<keyword evidence="2" id="KW-1185">Reference proteome</keyword>
<gene>
    <name evidence="1" type="ORF">NU09_1620</name>
</gene>